<evidence type="ECO:0000313" key="9">
    <source>
        <dbReference type="EMBL" id="EME31789.1"/>
    </source>
</evidence>
<dbReference type="STRING" id="130081.M2Y7I3"/>
<feature type="compositionally biased region" description="Polar residues" evidence="6">
    <location>
        <begin position="214"/>
        <end position="240"/>
    </location>
</feature>
<accession>M2Y7I3</accession>
<dbReference type="AlphaFoldDB" id="M2Y7I3"/>
<dbReference type="Pfam" id="PF12999">
    <property type="entry name" value="PRKCSH-like"/>
    <property type="match status" value="1"/>
</dbReference>
<dbReference type="PROSITE" id="PS51914">
    <property type="entry name" value="MRH"/>
    <property type="match status" value="1"/>
</dbReference>
<dbReference type="Gramene" id="EME31789">
    <property type="protein sequence ID" value="EME31789"/>
    <property type="gene ID" value="Gasu_08690"/>
</dbReference>
<dbReference type="InterPro" id="IPR036607">
    <property type="entry name" value="PRKCSH"/>
</dbReference>
<evidence type="ECO:0000256" key="2">
    <source>
        <dbReference type="ARBA" id="ARBA00022729"/>
    </source>
</evidence>
<dbReference type="PANTHER" id="PTHR12630:SF1">
    <property type="entry name" value="GLUCOSIDASE 2 SUBUNIT BETA"/>
    <property type="match status" value="1"/>
</dbReference>
<keyword evidence="9" id="KW-0808">Transferase</keyword>
<keyword evidence="5" id="KW-0175">Coiled coil</keyword>
<dbReference type="Gene3D" id="2.70.130.10">
    <property type="entry name" value="Mannose-6-phosphate receptor binding domain"/>
    <property type="match status" value="1"/>
</dbReference>
<evidence type="ECO:0000256" key="6">
    <source>
        <dbReference type="SAM" id="MobiDB-lite"/>
    </source>
</evidence>
<evidence type="ECO:0000259" key="8">
    <source>
        <dbReference type="PROSITE" id="PS51914"/>
    </source>
</evidence>
<dbReference type="Pfam" id="PF13015">
    <property type="entry name" value="PRKCSH_1"/>
    <property type="match status" value="1"/>
</dbReference>
<dbReference type="InterPro" id="IPR009011">
    <property type="entry name" value="Man6P_isomerase_rcpt-bd_dom_sf"/>
</dbReference>
<feature type="region of interest" description="Disordered" evidence="6">
    <location>
        <begin position="214"/>
        <end position="248"/>
    </location>
</feature>
<dbReference type="CDD" id="cd00112">
    <property type="entry name" value="LDLa"/>
    <property type="match status" value="1"/>
</dbReference>
<feature type="chain" id="PRO_5004029674" description="Glucosidase 2 subunit beta" evidence="7">
    <location>
        <begin position="27"/>
        <end position="490"/>
    </location>
</feature>
<dbReference type="EMBL" id="KB454489">
    <property type="protein sequence ID" value="EME31789.1"/>
    <property type="molecule type" value="Genomic_DNA"/>
</dbReference>
<keyword evidence="10" id="KW-1185">Reference proteome</keyword>
<feature type="signal peptide" evidence="7">
    <location>
        <begin position="1"/>
        <end position="26"/>
    </location>
</feature>
<organism evidence="9 10">
    <name type="scientific">Galdieria sulphuraria</name>
    <name type="common">Red alga</name>
    <dbReference type="NCBI Taxonomy" id="130081"/>
    <lineage>
        <taxon>Eukaryota</taxon>
        <taxon>Rhodophyta</taxon>
        <taxon>Bangiophyceae</taxon>
        <taxon>Galdieriales</taxon>
        <taxon>Galdieriaceae</taxon>
        <taxon>Galdieria</taxon>
    </lineage>
</organism>
<dbReference type="GeneID" id="17090412"/>
<dbReference type="KEGG" id="gsl:Gasu_08690"/>
<evidence type="ECO:0000256" key="7">
    <source>
        <dbReference type="SAM" id="SignalP"/>
    </source>
</evidence>
<keyword evidence="2 7" id="KW-0732">Signal</keyword>
<evidence type="ECO:0000313" key="10">
    <source>
        <dbReference type="Proteomes" id="UP000030680"/>
    </source>
</evidence>
<evidence type="ECO:0000256" key="3">
    <source>
        <dbReference type="ARBA" id="ARBA00022824"/>
    </source>
</evidence>
<evidence type="ECO:0000256" key="1">
    <source>
        <dbReference type="ARBA" id="ARBA00022387"/>
    </source>
</evidence>
<dbReference type="OMA" id="KHESASH"/>
<feature type="coiled-coil region" evidence="5">
    <location>
        <begin position="322"/>
        <end position="349"/>
    </location>
</feature>
<dbReference type="InterPro" id="IPR039794">
    <property type="entry name" value="Gtb1-like"/>
</dbReference>
<feature type="domain" description="MRH" evidence="8">
    <location>
        <begin position="365"/>
        <end position="456"/>
    </location>
</feature>
<keyword evidence="9" id="KW-0418">Kinase</keyword>
<dbReference type="eggNOG" id="KOG2397">
    <property type="taxonomic scope" value="Eukaryota"/>
</dbReference>
<dbReference type="OrthoDB" id="28322at2759"/>
<gene>
    <name evidence="9" type="ORF">Gasu_08690</name>
</gene>
<dbReference type="PANTHER" id="PTHR12630">
    <property type="entry name" value="N-LINKED OLIGOSACCHARIDE PROCESSING"/>
    <property type="match status" value="1"/>
</dbReference>
<evidence type="ECO:0000256" key="4">
    <source>
        <dbReference type="ARBA" id="ARBA00023157"/>
    </source>
</evidence>
<dbReference type="InterPro" id="IPR028146">
    <property type="entry name" value="PRKCSH_N"/>
</dbReference>
<name>M2Y7I3_GALSU</name>
<proteinExistence type="predicted"/>
<reference evidence="10" key="1">
    <citation type="journal article" date="2013" name="Science">
        <title>Gene transfer from bacteria and archaea facilitated evolution of an extremophilic eukaryote.</title>
        <authorList>
            <person name="Schonknecht G."/>
            <person name="Chen W.H."/>
            <person name="Ternes C.M."/>
            <person name="Barbier G.G."/>
            <person name="Shrestha R.P."/>
            <person name="Stanke M."/>
            <person name="Brautigam A."/>
            <person name="Baker B.J."/>
            <person name="Banfield J.F."/>
            <person name="Garavito R.M."/>
            <person name="Carr K."/>
            <person name="Wilkerson C."/>
            <person name="Rensing S.A."/>
            <person name="Gagneul D."/>
            <person name="Dickenson N.E."/>
            <person name="Oesterhelt C."/>
            <person name="Lercher M.J."/>
            <person name="Weber A.P."/>
        </authorList>
    </citation>
    <scope>NUCLEOTIDE SEQUENCE [LARGE SCALE GENOMIC DNA]</scope>
    <source>
        <strain evidence="10">074W</strain>
    </source>
</reference>
<protein>
    <recommendedName>
        <fullName evidence="1">Glucosidase 2 subunit beta</fullName>
    </recommendedName>
</protein>
<dbReference type="GO" id="GO:0016301">
    <property type="term" value="F:kinase activity"/>
    <property type="evidence" value="ECO:0007669"/>
    <property type="project" value="UniProtKB-KW"/>
</dbReference>
<dbReference type="SUPFAM" id="SSF50911">
    <property type="entry name" value="Mannose 6-phosphate receptor domain"/>
    <property type="match status" value="1"/>
</dbReference>
<dbReference type="Proteomes" id="UP000030680">
    <property type="component" value="Unassembled WGS sequence"/>
</dbReference>
<keyword evidence="3" id="KW-0256">Endoplasmic reticulum</keyword>
<sequence>MGLIKMRPVPVFLIWILLLVTQETCGISKVRGADPQKLHLYENKEGFFHCLNSSQKVPYSSLNDDFCDCDDGTDEPGTAACDGSTFYCENIGYVPVNILSSQVNDGICDCCDGSDEWLGYVDCPNRCVQNGKERIEQMLAEVKIIKQGLKKREELKSLSSLRFSELVNKTKLLQVSIHEAEVLERKAKKELHWLEHVLRVIEARDIVANASVGNLSSHSSGDVVTTNEESSNDLGRTHSLQNEDDELNVNSEKTSDEVYKSTMRSDFVLETCQNISKVYTSSHMLLRLQKLFFDFLSKFPVLSNFFKGSQRKIDTEVLKLCISNLKEHLETLRSELEKNRTELERVQQYFSSDYGPENVFLALRDICLEVDSQGYHYKLCLLSHVTQDSINLGKFSQWDSNYTKMIFSDGTPCWNGPARSTVVNLLCGVNETILKVSEPSKCQYHFWMTTCAVCSVHEMKKLRDEANIILSNLNLTKGQKSNMAHKHDEL</sequence>
<dbReference type="InterPro" id="IPR044865">
    <property type="entry name" value="MRH_dom"/>
</dbReference>
<dbReference type="GO" id="GO:0006491">
    <property type="term" value="P:N-glycan processing"/>
    <property type="evidence" value="ECO:0007669"/>
    <property type="project" value="TreeGrafter"/>
</dbReference>
<evidence type="ECO:0000256" key="5">
    <source>
        <dbReference type="SAM" id="Coils"/>
    </source>
</evidence>
<dbReference type="InterPro" id="IPR002172">
    <property type="entry name" value="LDrepeatLR_classA_rpt"/>
</dbReference>
<dbReference type="RefSeq" id="XP_005708309.1">
    <property type="nucleotide sequence ID" value="XM_005708252.1"/>
</dbReference>
<dbReference type="GO" id="GO:0017177">
    <property type="term" value="C:glucosidase II complex"/>
    <property type="evidence" value="ECO:0007669"/>
    <property type="project" value="TreeGrafter"/>
</dbReference>
<keyword evidence="4" id="KW-1015">Disulfide bond</keyword>